<dbReference type="AlphaFoldDB" id="C0CQ32"/>
<dbReference type="Gene3D" id="1.10.287.830">
    <property type="entry name" value="putative peptidase helix hairpin domain like"/>
    <property type="match status" value="1"/>
</dbReference>
<dbReference type="Pfam" id="PF08439">
    <property type="entry name" value="Peptidase_M3_N"/>
    <property type="match status" value="1"/>
</dbReference>
<evidence type="ECO:0000256" key="4">
    <source>
        <dbReference type="ARBA" id="ARBA00022833"/>
    </source>
</evidence>
<evidence type="ECO:0000256" key="2">
    <source>
        <dbReference type="ARBA" id="ARBA00022723"/>
    </source>
</evidence>
<dbReference type="Gene3D" id="1.20.140.70">
    <property type="entry name" value="Oligopeptidase f, N-terminal domain"/>
    <property type="match status" value="1"/>
</dbReference>
<dbReference type="Pfam" id="PF01432">
    <property type="entry name" value="Peptidase_M3"/>
    <property type="match status" value="1"/>
</dbReference>
<feature type="domain" description="Oligopeptidase F N-terminal" evidence="8">
    <location>
        <begin position="117"/>
        <end position="186"/>
    </location>
</feature>
<dbReference type="PATRIC" id="fig|476272.21.peg.1119"/>
<name>C0CQ32_BLAHS</name>
<dbReference type="InterPro" id="IPR042088">
    <property type="entry name" value="OligoPept_F_C"/>
</dbReference>
<evidence type="ECO:0000259" key="7">
    <source>
        <dbReference type="Pfam" id="PF01432"/>
    </source>
</evidence>
<dbReference type="InterPro" id="IPR004438">
    <property type="entry name" value="Peptidase_M3B"/>
</dbReference>
<evidence type="ECO:0000256" key="1">
    <source>
        <dbReference type="ARBA" id="ARBA00022670"/>
    </source>
</evidence>
<evidence type="ECO:0000256" key="6">
    <source>
        <dbReference type="RuleBase" id="RU368091"/>
    </source>
</evidence>
<dbReference type="GO" id="GO:0046872">
    <property type="term" value="F:metal ion binding"/>
    <property type="evidence" value="ECO:0007669"/>
    <property type="project" value="UniProtKB-UniRule"/>
</dbReference>
<evidence type="ECO:0000256" key="3">
    <source>
        <dbReference type="ARBA" id="ARBA00022801"/>
    </source>
</evidence>
<dbReference type="GO" id="GO:0006518">
    <property type="term" value="P:peptide metabolic process"/>
    <property type="evidence" value="ECO:0007669"/>
    <property type="project" value="TreeGrafter"/>
</dbReference>
<accession>C0CQ32</accession>
<dbReference type="CDD" id="cd09608">
    <property type="entry name" value="M3B_PepF"/>
    <property type="match status" value="1"/>
</dbReference>
<reference evidence="9 10" key="2">
    <citation type="submission" date="2009-02" db="EMBL/GenBank/DDBJ databases">
        <title>Draft genome sequence of Blautia hydrogenotrophica DSM 10507 (Ruminococcus hydrogenotrophicus DSM 10507).</title>
        <authorList>
            <person name="Sudarsanam P."/>
            <person name="Ley R."/>
            <person name="Guruge J."/>
            <person name="Turnbaugh P.J."/>
            <person name="Mahowald M."/>
            <person name="Liep D."/>
            <person name="Gordon J."/>
        </authorList>
    </citation>
    <scope>NUCLEOTIDE SEQUENCE [LARGE SCALE GENOMIC DNA]</scope>
    <source>
        <strain evidence="10">DSM 10507 / JCM 14656 / S5a33</strain>
    </source>
</reference>
<reference evidence="9 10" key="1">
    <citation type="submission" date="2009-01" db="EMBL/GenBank/DDBJ databases">
        <authorList>
            <person name="Fulton L."/>
            <person name="Clifton S."/>
            <person name="Fulton B."/>
            <person name="Xu J."/>
            <person name="Minx P."/>
            <person name="Pepin K.H."/>
            <person name="Johnson M."/>
            <person name="Bhonagiri V."/>
            <person name="Nash W.E."/>
            <person name="Mardis E.R."/>
            <person name="Wilson R.K."/>
        </authorList>
    </citation>
    <scope>NUCLEOTIDE SEQUENCE [LARGE SCALE GENOMIC DNA]</scope>
    <source>
        <strain evidence="10">DSM 10507 / JCM 14656 / S5a33</strain>
    </source>
</reference>
<dbReference type="EMBL" id="ACBZ01000163">
    <property type="protein sequence ID" value="EEG48120.1"/>
    <property type="molecule type" value="Genomic_DNA"/>
</dbReference>
<keyword evidence="3 6" id="KW-0378">Hydrolase</keyword>
<comment type="similarity">
    <text evidence="6">Belongs to the peptidase M3B family.</text>
</comment>
<evidence type="ECO:0000256" key="5">
    <source>
        <dbReference type="ARBA" id="ARBA00023049"/>
    </source>
</evidence>
<protein>
    <recommendedName>
        <fullName evidence="6">Oligopeptidase F</fullName>
        <ecNumber evidence="6">3.4.24.-</ecNumber>
    </recommendedName>
</protein>
<keyword evidence="4 6" id="KW-0862">Zinc</keyword>
<dbReference type="InterPro" id="IPR045090">
    <property type="entry name" value="Pept_M3A_M3B"/>
</dbReference>
<gene>
    <name evidence="9" type="ORF">RUMHYD_02984</name>
</gene>
<dbReference type="SUPFAM" id="SSF55486">
    <property type="entry name" value="Metalloproteases ('zincins'), catalytic domain"/>
    <property type="match status" value="1"/>
</dbReference>
<dbReference type="NCBIfam" id="TIGR00181">
    <property type="entry name" value="pepF"/>
    <property type="match status" value="1"/>
</dbReference>
<keyword evidence="10" id="KW-1185">Reference proteome</keyword>
<evidence type="ECO:0000313" key="9">
    <source>
        <dbReference type="EMBL" id="EEG48120.1"/>
    </source>
</evidence>
<dbReference type="eggNOG" id="COG1164">
    <property type="taxonomic scope" value="Bacteria"/>
</dbReference>
<dbReference type="InterPro" id="IPR013647">
    <property type="entry name" value="OligopepF_N_dom"/>
</dbReference>
<dbReference type="Proteomes" id="UP000003100">
    <property type="component" value="Unassembled WGS sequence"/>
</dbReference>
<feature type="domain" description="Peptidase M3A/M3B catalytic" evidence="7">
    <location>
        <begin position="207"/>
        <end position="587"/>
    </location>
</feature>
<dbReference type="RefSeq" id="WP_005950797.1">
    <property type="nucleotide sequence ID" value="NZ_CP136423.1"/>
</dbReference>
<organism evidence="9 10">
    <name type="scientific">Blautia hydrogenotrophica (strain DSM 10507 / JCM 14656 / S5a33)</name>
    <name type="common">Ruminococcus hydrogenotrophicus</name>
    <dbReference type="NCBI Taxonomy" id="476272"/>
    <lineage>
        <taxon>Bacteria</taxon>
        <taxon>Bacillati</taxon>
        <taxon>Bacillota</taxon>
        <taxon>Clostridia</taxon>
        <taxon>Lachnospirales</taxon>
        <taxon>Lachnospiraceae</taxon>
        <taxon>Blautia</taxon>
    </lineage>
</organism>
<dbReference type="HOGENOM" id="CLU_021290_2_0_9"/>
<keyword evidence="1 6" id="KW-0645">Protease</keyword>
<keyword evidence="5 6" id="KW-0482">Metalloprotease</keyword>
<dbReference type="InterPro" id="IPR001567">
    <property type="entry name" value="Pept_M3A_M3B_dom"/>
</dbReference>
<dbReference type="EC" id="3.4.24.-" evidence="6"/>
<keyword evidence="2 6" id="KW-0479">Metal-binding</keyword>
<dbReference type="GeneID" id="86822478"/>
<comment type="function">
    <text evidence="6">Has oligopeptidase activity and degrades a variety of small bioactive peptides.</text>
</comment>
<dbReference type="GO" id="GO:0004222">
    <property type="term" value="F:metalloendopeptidase activity"/>
    <property type="evidence" value="ECO:0007669"/>
    <property type="project" value="UniProtKB-UniRule"/>
</dbReference>
<dbReference type="Gene3D" id="1.10.1370.20">
    <property type="entry name" value="Oligoendopeptidase f, C-terminal domain"/>
    <property type="match status" value="1"/>
</dbReference>
<evidence type="ECO:0000259" key="8">
    <source>
        <dbReference type="Pfam" id="PF08439"/>
    </source>
</evidence>
<dbReference type="PANTHER" id="PTHR11804">
    <property type="entry name" value="PROTEASE M3 THIMET OLIGOPEPTIDASE-RELATED"/>
    <property type="match status" value="1"/>
</dbReference>
<comment type="caution">
    <text evidence="9">The sequence shown here is derived from an EMBL/GenBank/DDBJ whole genome shotgun (WGS) entry which is preliminary data.</text>
</comment>
<dbReference type="PANTHER" id="PTHR11804:SF84">
    <property type="entry name" value="SACCHAROLYSIN"/>
    <property type="match status" value="1"/>
</dbReference>
<evidence type="ECO:0000313" key="10">
    <source>
        <dbReference type="Proteomes" id="UP000003100"/>
    </source>
</evidence>
<comment type="cofactor">
    <cofactor evidence="6">
        <name>Zn(2+)</name>
        <dbReference type="ChEBI" id="CHEBI:29105"/>
    </cofactor>
    <text evidence="6">Binds 1 zinc ion.</text>
</comment>
<proteinExistence type="inferred from homology"/>
<dbReference type="GO" id="GO:0006508">
    <property type="term" value="P:proteolysis"/>
    <property type="evidence" value="ECO:0007669"/>
    <property type="project" value="UniProtKB-KW"/>
</dbReference>
<sequence>MSQKNQLPKRSEIAKSDQWRIQDLYANESEWEREYKETQRGLDGYQKFQGRLAKSAKVLFEALQERDRIQMLLERLYVYANQRYHEDTGNSVYQQLSGRAQNLMVKAQGAFSFLEPELMELTEELFERFLEENEKLRLYKRYMEEIFRTRKHVLSKEMEEVMAQVSQIANGPENIFSMFNNADLRFGAVQDEEGNSVELTHGRYAQFLESSDRSVRKAAFERLYGTYGQFQNTLAATFEANVKQAGFFAKMRNYPSARAAALDGGNIPVEVYDQLLTAVHQALPALHRYVELRRRLLGVDVLHMYDLYTPLVSSEKKRYSFEQAKAMVKEGLAALGEDYQELLQKGFDEGWIDVYENQGKRSGAYSWGAYGTHPYVLLNYNGTLNHVFTLAHEMGHALHSWYSDHAQPYPYAGYRIFVAEVASTCNESLLIHDLIGKARDDSEKAYLINYFLEQFRTTVYRQTMFAEFEKIVHEKCALGESLTANVLCEIYRELNRVYFGEGMEIDEQIALEWARIPHFYTPFYVYQYATGFSAAIAISQKIIDGEPEIVEKYKRFLSGGSSMDPVELLKICGVDMTSPQPVTEALRMFERYLEEMESLTLG</sequence>